<keyword evidence="1" id="KW-0805">Transcription regulation</keyword>
<dbReference type="AlphaFoldDB" id="A0A3P7PDP9"/>
<evidence type="ECO:0000313" key="6">
    <source>
        <dbReference type="Proteomes" id="UP000281553"/>
    </source>
</evidence>
<name>A0A3P7PDP9_DIBLA</name>
<feature type="domain" description="ARID" evidence="4">
    <location>
        <begin position="27"/>
        <end position="73"/>
    </location>
</feature>
<dbReference type="SUPFAM" id="SSF46774">
    <property type="entry name" value="ARID-like"/>
    <property type="match status" value="1"/>
</dbReference>
<dbReference type="InterPro" id="IPR052406">
    <property type="entry name" value="Chromatin_Remodeling_Comp"/>
</dbReference>
<gene>
    <name evidence="5" type="ORF">DILT_LOCUS19016</name>
</gene>
<dbReference type="PANTHER" id="PTHR22970:SF14">
    <property type="entry name" value="AT-RICH INTERACTIVE DOMAIN-CONTAINING PROTEIN 2"/>
    <property type="match status" value="1"/>
</dbReference>
<dbReference type="InterPro" id="IPR001606">
    <property type="entry name" value="ARID_dom"/>
</dbReference>
<dbReference type="InterPro" id="IPR036431">
    <property type="entry name" value="ARID_dom_sf"/>
</dbReference>
<dbReference type="OrthoDB" id="6283253at2759"/>
<dbReference type="Proteomes" id="UP000281553">
    <property type="component" value="Unassembled WGS sequence"/>
</dbReference>
<dbReference type="GO" id="GO:0003677">
    <property type="term" value="F:DNA binding"/>
    <property type="evidence" value="ECO:0007669"/>
    <property type="project" value="InterPro"/>
</dbReference>
<dbReference type="EMBL" id="UYRU01106947">
    <property type="protein sequence ID" value="VDN43167.1"/>
    <property type="molecule type" value="Genomic_DNA"/>
</dbReference>
<dbReference type="Pfam" id="PF01388">
    <property type="entry name" value="ARID"/>
    <property type="match status" value="1"/>
</dbReference>
<evidence type="ECO:0000256" key="1">
    <source>
        <dbReference type="ARBA" id="ARBA00023015"/>
    </source>
</evidence>
<reference evidence="5 6" key="1">
    <citation type="submission" date="2018-11" db="EMBL/GenBank/DDBJ databases">
        <authorList>
            <consortium name="Pathogen Informatics"/>
        </authorList>
    </citation>
    <scope>NUCLEOTIDE SEQUENCE [LARGE SCALE GENOMIC DNA]</scope>
</reference>
<evidence type="ECO:0000256" key="2">
    <source>
        <dbReference type="ARBA" id="ARBA00023163"/>
    </source>
</evidence>
<accession>A0A3P7PDP9</accession>
<evidence type="ECO:0000313" key="5">
    <source>
        <dbReference type="EMBL" id="VDN43167.1"/>
    </source>
</evidence>
<proteinExistence type="predicted"/>
<keyword evidence="6" id="KW-1185">Reference proteome</keyword>
<keyword evidence="2" id="KW-0804">Transcription</keyword>
<dbReference type="PANTHER" id="PTHR22970">
    <property type="entry name" value="AT-RICH INTERACTIVE DOMAIN-CONTAINING PROTEIN 2"/>
    <property type="match status" value="1"/>
</dbReference>
<keyword evidence="3" id="KW-0539">Nucleus</keyword>
<dbReference type="CDD" id="cd16100">
    <property type="entry name" value="ARID"/>
    <property type="match status" value="1"/>
</dbReference>
<evidence type="ECO:0000259" key="4">
    <source>
        <dbReference type="Pfam" id="PF01388"/>
    </source>
</evidence>
<dbReference type="Gene3D" id="1.10.150.60">
    <property type="entry name" value="ARID DNA-binding domain"/>
    <property type="match status" value="1"/>
</dbReference>
<organism evidence="5 6">
    <name type="scientific">Dibothriocephalus latus</name>
    <name type="common">Fish tapeworm</name>
    <name type="synonym">Diphyllobothrium latum</name>
    <dbReference type="NCBI Taxonomy" id="60516"/>
    <lineage>
        <taxon>Eukaryota</taxon>
        <taxon>Metazoa</taxon>
        <taxon>Spiralia</taxon>
        <taxon>Lophotrochozoa</taxon>
        <taxon>Platyhelminthes</taxon>
        <taxon>Cestoda</taxon>
        <taxon>Eucestoda</taxon>
        <taxon>Diphyllobothriidea</taxon>
        <taxon>Diphyllobothriidae</taxon>
        <taxon>Dibothriocephalus</taxon>
    </lineage>
</organism>
<evidence type="ECO:0000256" key="3">
    <source>
        <dbReference type="ARBA" id="ARBA00023242"/>
    </source>
</evidence>
<protein>
    <recommendedName>
        <fullName evidence="4">ARID domain-containing protein</fullName>
    </recommendedName>
</protein>
<sequence>MLSKQKTRANFLLASSTASLPYKTCASFMADLVRFRGSMTNMTPCLNGQTLDLFALYNEVTGRGGSKKTENAEASNLSLQVLQNHLRDRWNLSTDLVEPVEYRSLILALTSGLPNEVDYAMNTILLMSSHSPGLELNQCPQLVSLLLSSVGVVSSDPDSYSTLWKFWKAQCHRSFEHFWNTTICGEYQRQFLDPTSFAGKCTFL</sequence>